<sequence>MFLRLMKAYPLCKYSLKFNLDFIHVLKWSCSVNKLVTLSLE</sequence>
<accession>A0A2P2N0N0</accession>
<organism evidence="1">
    <name type="scientific">Rhizophora mucronata</name>
    <name type="common">Asiatic mangrove</name>
    <dbReference type="NCBI Taxonomy" id="61149"/>
    <lineage>
        <taxon>Eukaryota</taxon>
        <taxon>Viridiplantae</taxon>
        <taxon>Streptophyta</taxon>
        <taxon>Embryophyta</taxon>
        <taxon>Tracheophyta</taxon>
        <taxon>Spermatophyta</taxon>
        <taxon>Magnoliopsida</taxon>
        <taxon>eudicotyledons</taxon>
        <taxon>Gunneridae</taxon>
        <taxon>Pentapetalae</taxon>
        <taxon>rosids</taxon>
        <taxon>fabids</taxon>
        <taxon>Malpighiales</taxon>
        <taxon>Rhizophoraceae</taxon>
        <taxon>Rhizophora</taxon>
    </lineage>
</organism>
<dbReference type="EMBL" id="GGEC01055524">
    <property type="protein sequence ID" value="MBX36008.1"/>
    <property type="molecule type" value="Transcribed_RNA"/>
</dbReference>
<proteinExistence type="predicted"/>
<protein>
    <submittedName>
        <fullName evidence="1">Uncharacterized protein</fullName>
    </submittedName>
</protein>
<evidence type="ECO:0000313" key="1">
    <source>
        <dbReference type="EMBL" id="MBX36008.1"/>
    </source>
</evidence>
<reference evidence="1" key="1">
    <citation type="submission" date="2018-02" db="EMBL/GenBank/DDBJ databases">
        <title>Rhizophora mucronata_Transcriptome.</title>
        <authorList>
            <person name="Meera S.P."/>
            <person name="Sreeshan A."/>
            <person name="Augustine A."/>
        </authorList>
    </citation>
    <scope>NUCLEOTIDE SEQUENCE</scope>
    <source>
        <tissue evidence="1">Leaf</tissue>
    </source>
</reference>
<dbReference type="AlphaFoldDB" id="A0A2P2N0N0"/>
<name>A0A2P2N0N0_RHIMU</name>